<dbReference type="SMART" id="SM00635">
    <property type="entry name" value="BID_2"/>
    <property type="match status" value="2"/>
</dbReference>
<dbReference type="PANTHER" id="PTHR43308">
    <property type="entry name" value="OUTER MEMBRANE PROTEIN ALPHA-RELATED"/>
    <property type="match status" value="1"/>
</dbReference>
<dbReference type="InterPro" id="IPR013378">
    <property type="entry name" value="InlB-like_B-rpt"/>
</dbReference>
<dbReference type="AlphaFoldDB" id="A0A916NY49"/>
<feature type="domain" description="SLH" evidence="2">
    <location>
        <begin position="1127"/>
        <end position="1188"/>
    </location>
</feature>
<dbReference type="InterPro" id="IPR051465">
    <property type="entry name" value="Cell_Envelope_Struct_Comp"/>
</dbReference>
<protein>
    <recommendedName>
        <fullName evidence="2">SLH domain-containing protein</fullName>
    </recommendedName>
</protein>
<evidence type="ECO:0000313" key="4">
    <source>
        <dbReference type="Proteomes" id="UP000693672"/>
    </source>
</evidence>
<dbReference type="Pfam" id="PF09479">
    <property type="entry name" value="Flg_new"/>
    <property type="match status" value="4"/>
</dbReference>
<proteinExistence type="predicted"/>
<feature type="domain" description="SLH" evidence="2">
    <location>
        <begin position="1067"/>
        <end position="1126"/>
    </location>
</feature>
<reference evidence="3" key="1">
    <citation type="submission" date="2021-06" db="EMBL/GenBank/DDBJ databases">
        <authorList>
            <person name="Criscuolo A."/>
        </authorList>
    </citation>
    <scope>NUCLEOTIDE SEQUENCE</scope>
    <source>
        <strain evidence="3">CIP111600</strain>
    </source>
</reference>
<dbReference type="PROSITE" id="PS51272">
    <property type="entry name" value="SLH"/>
    <property type="match status" value="3"/>
</dbReference>
<evidence type="ECO:0000259" key="2">
    <source>
        <dbReference type="PROSITE" id="PS51272"/>
    </source>
</evidence>
<dbReference type="Pfam" id="PF00395">
    <property type="entry name" value="SLH"/>
    <property type="match status" value="3"/>
</dbReference>
<gene>
    <name evidence="3" type="ORF">PAESOLCIP111_03995</name>
</gene>
<sequence length="1192" mass="125062">MSMMRRSPANTRAVAVWMSFLLVILSLVPFAAFGSKAYAGTVLYTPVPEVTPGYTGPLTWTNYTPPIAPGSIPGMTEFYQPYFLDIDDEDNVYVTKTMIGLTSKGKVEKISSNGQESTDISYDANLKNPIGIAVDKDGNVYVSDNSQVGGVSTNKGRILKLPHGKTSWVDITHGETFKYALGVAVDKQGNVYAVDSRPSSSPPAGTERILKLPSGKSSWANITTTPTPFSNPIDIAVDGEGNVFVSDLSTGSGKIFKRPVNGTTWTNVAPTNVSGGLPFLIYGINVDKFENVYAMGLANSKAMKLGYNGGPSGWTVVDVMSNHFSPISNFDVAADSSGYLYTTNFITGNVVTLMAAIIYDGNGGTGIPPVDNTGYRLNETATVYGNTSNLVKQGYVFNGWNTKADGTGTTYAPGETISSITQSMTLYAIWSQGYTMTYIGNGDTGGSVPVDNNQYPPDVTATVKGNTGGLVKAGHTFGGWNTKADGTGITYAPGDTITAITPSMKLYAIWSQDFTMTYSGNGNTGGSVPSDNNPYPSGATASVKGNTGGLVKAGYTFVGWNTKADGTGITYAPGDTITSITQNMTLYAVWSQDYTMTYNGNGNTGGSVPVDNNPYPPGVTATVNGNTGGLVKAGYTFGGWNTKADGTGITYAPGETISSLTESMTLYAIWPQVLPDVTNATYSATPTSITLNWNNPLAAMNGIKIVDGKGAVTTSVTTHTYTFTGLTPNTPYSYKIIVLDAWNMESIGVTVHASTTAAPLPILTGLSVTPGQASLKIGEITASVVTATYSDLTSAVVTPLVAWNTDNPNVASVSASGVITAKASGSATITGVLGNYTVTVAVTVSPAPVPVIITSLSVDPDSAQMEQGEQQQLKVTAAYSNHTTADVTASSGYVTTDENIAVVNAAGILTAVGYGTAEVFVSFEGQSRTVAVNVVMPNEDSAGSPGTSAPSAPAAETEEPAKPTSSPPVSPPAENVFRSEAVQSDGNVVDNIRSRIEKAQNSGGTVPFTDINQHWAAKTIDTFVRLNVIEGYEDGKFKPDGNITRAEFAAIIDRVFQISAGARDSLVVMNDIDNHWAKDVIEKLTTAGILNGYGEEFRPDHTITRAEMVAIISRIVNMNVVKQSDAVGTFTDISHSFAATQIQDAANTGIITGKSGDEFEPEAPSTRAEALTIILNTLNLNPEIKTLLDGSK</sequence>
<name>A0A916NY49_9BACL</name>
<feature type="domain" description="SLH" evidence="2">
    <location>
        <begin position="1003"/>
        <end position="1066"/>
    </location>
</feature>
<dbReference type="Pfam" id="PF02368">
    <property type="entry name" value="Big_2"/>
    <property type="match status" value="2"/>
</dbReference>
<dbReference type="CDD" id="cd05819">
    <property type="entry name" value="NHL"/>
    <property type="match status" value="1"/>
</dbReference>
<evidence type="ECO:0000256" key="1">
    <source>
        <dbReference type="SAM" id="MobiDB-lite"/>
    </source>
</evidence>
<dbReference type="Proteomes" id="UP000693672">
    <property type="component" value="Unassembled WGS sequence"/>
</dbReference>
<comment type="caution">
    <text evidence="3">The sequence shown here is derived from an EMBL/GenBank/DDBJ whole genome shotgun (WGS) entry which is preliminary data.</text>
</comment>
<dbReference type="EMBL" id="CAJVAS010000019">
    <property type="protein sequence ID" value="CAG7638963.1"/>
    <property type="molecule type" value="Genomic_DNA"/>
</dbReference>
<organism evidence="3 4">
    <name type="scientific">Paenibacillus solanacearum</name>
    <dbReference type="NCBI Taxonomy" id="2048548"/>
    <lineage>
        <taxon>Bacteria</taxon>
        <taxon>Bacillati</taxon>
        <taxon>Bacillota</taxon>
        <taxon>Bacilli</taxon>
        <taxon>Bacillales</taxon>
        <taxon>Paenibacillaceae</taxon>
        <taxon>Paenibacillus</taxon>
    </lineage>
</organism>
<dbReference type="PANTHER" id="PTHR43308:SF5">
    <property type="entry name" value="S-LAYER PROTEIN _ PEPTIDOGLYCAN ENDO-BETA-N-ACETYLGLUCOSAMINIDASE"/>
    <property type="match status" value="1"/>
</dbReference>
<feature type="region of interest" description="Disordered" evidence="1">
    <location>
        <begin position="937"/>
        <end position="974"/>
    </location>
</feature>
<accession>A0A916NY49</accession>
<evidence type="ECO:0000313" key="3">
    <source>
        <dbReference type="EMBL" id="CAG7638963.1"/>
    </source>
</evidence>
<feature type="compositionally biased region" description="Low complexity" evidence="1">
    <location>
        <begin position="941"/>
        <end position="955"/>
    </location>
</feature>
<dbReference type="RefSeq" id="WP_218093727.1">
    <property type="nucleotide sequence ID" value="NZ_CAJVAS010000019.1"/>
</dbReference>
<dbReference type="InterPro" id="IPR001119">
    <property type="entry name" value="SLH_dom"/>
</dbReference>
<dbReference type="InterPro" id="IPR003343">
    <property type="entry name" value="Big_2"/>
</dbReference>
<keyword evidence="4" id="KW-1185">Reference proteome</keyword>
<dbReference type="NCBIfam" id="TIGR02543">
    <property type="entry name" value="List_Bact_rpt"/>
    <property type="match status" value="3"/>
</dbReference>